<dbReference type="PANTHER" id="PTHR36357:SF2">
    <property type="match status" value="1"/>
</dbReference>
<comment type="caution">
    <text evidence="2">The sequence shown here is derived from an EMBL/GenBank/DDBJ whole genome shotgun (WGS) entry which is preliminary data.</text>
</comment>
<organism evidence="2">
    <name type="scientific">Solanum chilense</name>
    <name type="common">Tomato</name>
    <name type="synonym">Lycopersicon chilense</name>
    <dbReference type="NCBI Taxonomy" id="4083"/>
    <lineage>
        <taxon>Eukaryota</taxon>
        <taxon>Viridiplantae</taxon>
        <taxon>Streptophyta</taxon>
        <taxon>Embryophyta</taxon>
        <taxon>Tracheophyta</taxon>
        <taxon>Spermatophyta</taxon>
        <taxon>Magnoliopsida</taxon>
        <taxon>eudicotyledons</taxon>
        <taxon>Gunneridae</taxon>
        <taxon>Pentapetalae</taxon>
        <taxon>asterids</taxon>
        <taxon>lamiids</taxon>
        <taxon>Solanales</taxon>
        <taxon>Solanaceae</taxon>
        <taxon>Solanoideae</taxon>
        <taxon>Solaneae</taxon>
        <taxon>Solanum</taxon>
        <taxon>Solanum subgen. Lycopersicon</taxon>
    </lineage>
</organism>
<dbReference type="Gene3D" id="3.30.70.260">
    <property type="match status" value="1"/>
</dbReference>
<dbReference type="PANTHER" id="PTHR36357">
    <property type="entry name" value="OS03G0148300 PROTEIN"/>
    <property type="match status" value="1"/>
</dbReference>
<feature type="compositionally biased region" description="Basic and acidic residues" evidence="1">
    <location>
        <begin position="54"/>
        <end position="64"/>
    </location>
</feature>
<gene>
    <name evidence="2" type="ORF">EJD97_012675</name>
</gene>
<dbReference type="EMBL" id="RXGB01003239">
    <property type="protein sequence ID" value="TMW92698.1"/>
    <property type="molecule type" value="Genomic_DNA"/>
</dbReference>
<sequence length="236" mass="27407">MLNQLRRFSYTICFLLLLITTGTLRFHRFAEGLQRRIHVSDDLNGDVDNEEGEELKQWGEKKPQNSESAPPSNDVEKRSPSDIQSEMMRRVLGPVFGFVKLRLGTRRTPEMVTHVAKRWVNLARSEGMDTKFIGVDWTTIMFTMEKGRDTTELKKFLLEQEEAYEINIGDQLFRRPGDPPFDEVFEIEEEKSRHSEFSFNDPPTTSITRQVTGHERTSLPLTLFLLSFLVTLLSFM</sequence>
<accession>A0A6N2BF81</accession>
<feature type="non-terminal residue" evidence="2">
    <location>
        <position position="236"/>
    </location>
</feature>
<feature type="region of interest" description="Disordered" evidence="1">
    <location>
        <begin position="42"/>
        <end position="83"/>
    </location>
</feature>
<dbReference type="AlphaFoldDB" id="A0A6N2BF81"/>
<feature type="compositionally biased region" description="Acidic residues" evidence="1">
    <location>
        <begin position="43"/>
        <end position="53"/>
    </location>
</feature>
<reference evidence="2" key="1">
    <citation type="submission" date="2019-05" db="EMBL/GenBank/DDBJ databases">
        <title>The de novo reference genome and transcriptome assemblies of the wild tomato species Solanum chilense.</title>
        <authorList>
            <person name="Stam R."/>
            <person name="Nosenko T."/>
            <person name="Hoerger A.C."/>
            <person name="Stephan W."/>
            <person name="Seidel M.A."/>
            <person name="Kuhn J.M.M."/>
            <person name="Haberer G."/>
            <person name="Tellier A."/>
        </authorList>
    </citation>
    <scope>NUCLEOTIDE SEQUENCE</scope>
    <source>
        <tissue evidence="2">Mature leaves</tissue>
    </source>
</reference>
<proteinExistence type="predicted"/>
<evidence type="ECO:0000256" key="1">
    <source>
        <dbReference type="SAM" id="MobiDB-lite"/>
    </source>
</evidence>
<name>A0A6N2BF81_SOLCI</name>
<evidence type="ECO:0000313" key="2">
    <source>
        <dbReference type="EMBL" id="TMW92698.1"/>
    </source>
</evidence>
<protein>
    <submittedName>
        <fullName evidence="2">Uncharacterized protein</fullName>
    </submittedName>
</protein>